<dbReference type="AlphaFoldDB" id="A0A5C7B1N6"/>
<reference evidence="2" key="1">
    <citation type="submission" date="2019-08" db="EMBL/GenBank/DDBJ databases">
        <title>Seonamhaeicola sediminis sp. nov., isolated from marine sediment.</title>
        <authorList>
            <person name="Cao W.R."/>
        </authorList>
    </citation>
    <scope>NUCLEOTIDE SEQUENCE [LARGE SCALE GENOMIC DNA]</scope>
    <source>
        <strain evidence="2">Gy8</strain>
    </source>
</reference>
<organism evidence="1 2">
    <name type="scientific">Seonamhaeicola algicola</name>
    <dbReference type="NCBI Taxonomy" id="1719036"/>
    <lineage>
        <taxon>Bacteria</taxon>
        <taxon>Pseudomonadati</taxon>
        <taxon>Bacteroidota</taxon>
        <taxon>Flavobacteriia</taxon>
        <taxon>Flavobacteriales</taxon>
        <taxon>Flavobacteriaceae</taxon>
    </lineage>
</organism>
<comment type="caution">
    <text evidence="1">The sequence shown here is derived from an EMBL/GenBank/DDBJ whole genome shotgun (WGS) entry which is preliminary data.</text>
</comment>
<name>A0A5C7B1N6_9FLAO</name>
<dbReference type="OrthoDB" id="9835101at2"/>
<accession>A0A5C7B1N6</accession>
<dbReference type="EMBL" id="VOSC01000007">
    <property type="protein sequence ID" value="TXE13843.1"/>
    <property type="molecule type" value="Genomic_DNA"/>
</dbReference>
<dbReference type="Proteomes" id="UP000321790">
    <property type="component" value="Unassembled WGS sequence"/>
</dbReference>
<evidence type="ECO:0000313" key="2">
    <source>
        <dbReference type="Proteomes" id="UP000321790"/>
    </source>
</evidence>
<evidence type="ECO:0000313" key="1">
    <source>
        <dbReference type="EMBL" id="TXE13843.1"/>
    </source>
</evidence>
<proteinExistence type="predicted"/>
<gene>
    <name evidence="1" type="ORF">FUA26_01825</name>
</gene>
<protein>
    <submittedName>
        <fullName evidence="1">Uncharacterized protein</fullName>
    </submittedName>
</protein>
<keyword evidence="2" id="KW-1185">Reference proteome</keyword>
<sequence>MKDIDLPIGGVDTINLSEIHYAIHYTKNQELYFNGQRLRFWDQLPNAIRAEKRYPKGNAVSNIIIYADKGLEYAYIERIRHEIGKVWSGYLHFKSDGYENSNCLTFYISGSAMYNKGYDLTNWYYGPKIIYTTKEYIGEDKMPTLEASSPMIPVFWQHNFSDEFFDIHNYSKRIKKILEGENDASITIKTDSLYTFNNEYVKFSDTTTLTKIIDNNDILFVKTRVGLSYEKHFKAMTKIQERRKHNKEHGVLRKPFIIEVPFIYEEELVKKEIKLFN</sequence>